<evidence type="ECO:0000313" key="7">
    <source>
        <dbReference type="Proteomes" id="UP000299011"/>
    </source>
</evidence>
<dbReference type="InterPro" id="IPR058443">
    <property type="entry name" value="DUF8130"/>
</dbReference>
<evidence type="ECO:0000313" key="6">
    <source>
        <dbReference type="Proteomes" id="UP000027075"/>
    </source>
</evidence>
<proteinExistence type="predicted"/>
<evidence type="ECO:0000313" key="2">
    <source>
        <dbReference type="EMBL" id="AFK21108.1"/>
    </source>
</evidence>
<dbReference type="PROSITE" id="PS51257">
    <property type="entry name" value="PROKAR_LIPOPROTEIN"/>
    <property type="match status" value="1"/>
</dbReference>
<dbReference type="EMBL" id="CP039141">
    <property type="protein sequence ID" value="QCQ77253.1"/>
    <property type="molecule type" value="Genomic_DNA"/>
</dbReference>
<name>I3RA48_HALMT</name>
<keyword evidence="2" id="KW-0614">Plasmid</keyword>
<gene>
    <name evidence="2" type="ordered locus">HFX_5277</name>
    <name evidence="3" type="ORF">BM92_19090</name>
    <name evidence="4" type="ORF">E6P09_18235</name>
</gene>
<dbReference type="EMBL" id="CP001870">
    <property type="protein sequence ID" value="AFK21108.1"/>
    <property type="molecule type" value="Genomic_DNA"/>
</dbReference>
<dbReference type="Pfam" id="PF26451">
    <property type="entry name" value="DUF8130"/>
    <property type="match status" value="1"/>
</dbReference>
<evidence type="ECO:0000259" key="1">
    <source>
        <dbReference type="Pfam" id="PF26451"/>
    </source>
</evidence>
<accession>I3RA48</accession>
<geneLocation type="plasmid" evidence="3 6">
    <name>HMPLAS2</name>
</geneLocation>
<evidence type="ECO:0000313" key="3">
    <source>
        <dbReference type="EMBL" id="AHZ24305.1"/>
    </source>
</evidence>
<organism evidence="2 5">
    <name type="scientific">Haloferax mediterranei (strain ATCC 33500 / DSM 1411 / JCM 8866 / NBRC 14739 / NCIMB 2177 / R-4)</name>
    <name type="common">Halobacterium mediterranei</name>
    <dbReference type="NCBI Taxonomy" id="523841"/>
    <lineage>
        <taxon>Archaea</taxon>
        <taxon>Methanobacteriati</taxon>
        <taxon>Methanobacteriota</taxon>
        <taxon>Stenosarchaea group</taxon>
        <taxon>Halobacteria</taxon>
        <taxon>Halobacteriales</taxon>
        <taxon>Haloferacaceae</taxon>
        <taxon>Haloferax</taxon>
    </lineage>
</organism>
<dbReference type="Proteomes" id="UP000006469">
    <property type="component" value="Plasmid pHM300"/>
</dbReference>
<evidence type="ECO:0000313" key="5">
    <source>
        <dbReference type="Proteomes" id="UP000006469"/>
    </source>
</evidence>
<reference evidence="2" key="1">
    <citation type="journal article" date="2012" name="Appl. Environ. Microbiol.">
        <title>Identification of the haloarchaeal phasin (PhaP) that functions in polyhydroxyalkanoate accumulation and granule formation in Haloferax mediterranei.</title>
        <authorList>
            <person name="Cai S."/>
            <person name="Cai L."/>
            <person name="Liu H."/>
            <person name="Liu X."/>
            <person name="Han J."/>
            <person name="Zhou J."/>
            <person name="Xiang H."/>
        </authorList>
    </citation>
    <scope>NUCLEOTIDE SEQUENCE</scope>
    <source>
        <strain evidence="2">CGMCC 1.2087</strain>
    </source>
</reference>
<reference evidence="2 5" key="2">
    <citation type="journal article" date="2012" name="J. Bacteriol.">
        <title>Complete genome sequence of the metabolically versatile halophilic archaeon Haloferax mediterranei, a poly(3-hydroxybutyrate-co-3-hydroxyvalerate) producer.</title>
        <authorList>
            <person name="Han J."/>
            <person name="Zhang F."/>
            <person name="Hou J."/>
            <person name="Liu X."/>
            <person name="Li M."/>
            <person name="Liu H."/>
            <person name="Cai L."/>
            <person name="Zhang B."/>
            <person name="Chen Y."/>
            <person name="Zhou J."/>
            <person name="Hu S."/>
            <person name="Xiang H."/>
        </authorList>
    </citation>
    <scope>NUCLEOTIDE SEQUENCE [LARGE SCALE GENOMIC DNA]</scope>
    <source>
        <strain evidence="5">ATCC 33500 / DSM 1411 / JCM 8866 / NBRC 14739 / NCIMB 2177 / R-4</strain>
        <strain evidence="2">CGMCC 1.2087</strain>
        <plasmid evidence="5">pHM300</plasmid>
    </source>
</reference>
<reference evidence="4 7" key="5">
    <citation type="submission" date="2019-04" db="EMBL/GenBank/DDBJ databases">
        <title>Methylomes of two halophilic Archaea, Haloarcula marismortui and Haloferax mediterranei.</title>
        <authorList>
            <person name="DasSarma S."/>
            <person name="DasSarma P."/>
            <person name="DasSarma S."/>
            <person name="Fomenkov A."/>
            <person name="Vincze T."/>
            <person name="Anton B.P."/>
            <person name="Roberts R.J."/>
        </authorList>
    </citation>
    <scope>NUCLEOTIDE SEQUENCE [LARGE SCALE GENOMIC DNA]</scope>
    <source>
        <strain evidence="4">ATCC 33500</strain>
        <strain evidence="7">ATCC 33500 / DSM 1411 / JCM 8866 / NBRC 14739 / NCIMB 2177 / R-4</strain>
        <plasmid evidence="4 7">pHME322</plasmid>
    </source>
</reference>
<dbReference type="Proteomes" id="UP000027075">
    <property type="component" value="Plasmid HMPLAS2"/>
</dbReference>
<dbReference type="EMBL" id="CP007553">
    <property type="protein sequence ID" value="AHZ24305.1"/>
    <property type="molecule type" value="Genomic_DNA"/>
</dbReference>
<protein>
    <recommendedName>
        <fullName evidence="1">DUF8130 domain-containing protein</fullName>
    </recommendedName>
</protein>
<dbReference type="GeneID" id="40158398"/>
<dbReference type="HOGENOM" id="CLU_1425060_0_0_2"/>
<feature type="domain" description="DUF8130" evidence="1">
    <location>
        <begin position="1"/>
        <end position="190"/>
    </location>
</feature>
<geneLocation type="plasmid" evidence="4 7">
    <name>pHME322</name>
</geneLocation>
<geneLocation type="plasmid" evidence="2 5">
    <name>pHM300</name>
</geneLocation>
<dbReference type="KEGG" id="hme:HFX_5277"/>
<sequence>MKRRTFLAASAVSIAGLSGCMADTEYRVTKATTEMSTDPFEMSVERTVKDATIEHPAELTFTLENTGDEPVRIKSYGVWPFGVLGLLDSPGGDDYMTESGLNSPSYETSDRVEVKPNGMSISSEPLTRTIKPGKLVSRRYELDGDDIYRAGTYYVVPEFDDHPSSYTTGDSWSTLDYRLQLDIEEKARLPF</sequence>
<dbReference type="Proteomes" id="UP000299011">
    <property type="component" value="Plasmid pHME322"/>
</dbReference>
<dbReference type="OrthoDB" id="269766at2157"/>
<dbReference type="RefSeq" id="WP_014732709.1">
    <property type="nucleotide sequence ID" value="NC_017943.1"/>
</dbReference>
<reference evidence="3 6" key="3">
    <citation type="submission" date="2014-04" db="EMBL/GenBank/DDBJ databases">
        <title>Transcriptional profiles of Haloferax mediterranei on the basis of nitrogen availability.</title>
        <authorList>
            <person name="Bautista V."/>
        </authorList>
    </citation>
    <scope>NUCLEOTIDE SEQUENCE [LARGE SCALE GENOMIC DNA]</scope>
    <source>
        <strain evidence="3">ATCC 33500</strain>
        <strain evidence="6">ATCC 33500 / DSM 1411 / JCM 8866 / NBRC 14739 / NCIMB 2177 / R-4</strain>
        <plasmid evidence="3">HMPLAS2</plasmid>
        <plasmid evidence="6">Plasmid HMPLAS2</plasmid>
    </source>
</reference>
<dbReference type="AlphaFoldDB" id="I3RA48"/>
<evidence type="ECO:0000313" key="4">
    <source>
        <dbReference type="EMBL" id="QCQ77253.1"/>
    </source>
</evidence>
<reference evidence="2" key="4">
    <citation type="submission" date="2014-05" db="EMBL/GenBank/DDBJ databases">
        <authorList>
            <person name="Wang L."/>
            <person name="Yang H."/>
            <person name="Xiang H."/>
        </authorList>
    </citation>
    <scope>NUCLEOTIDE SEQUENCE</scope>
    <source>
        <strain evidence="2">CGMCC 1.2087</strain>
        <plasmid evidence="2">pHM300</plasmid>
    </source>
</reference>